<dbReference type="PROSITE" id="PS50847">
    <property type="entry name" value="GRAM_POS_ANCHORING"/>
    <property type="match status" value="1"/>
</dbReference>
<evidence type="ECO:0000256" key="2">
    <source>
        <dbReference type="ARBA" id="ARBA00022525"/>
    </source>
</evidence>
<keyword evidence="7" id="KW-0472">Membrane</keyword>
<proteinExistence type="predicted"/>
<keyword evidence="3" id="KW-0732">Signal</keyword>
<dbReference type="PANTHER" id="PTHR23159:SF66">
    <property type="entry name" value="OS04G0158400 PROTEIN"/>
    <property type="match status" value="1"/>
</dbReference>
<feature type="coiled-coil region" evidence="5">
    <location>
        <begin position="741"/>
        <end position="775"/>
    </location>
</feature>
<dbReference type="EMBL" id="AYZK01000003">
    <property type="protein sequence ID" value="KRM87159.1"/>
    <property type="molecule type" value="Genomic_DNA"/>
</dbReference>
<keyword evidence="4" id="KW-0572">Peptidoglycan-anchor</keyword>
<evidence type="ECO:0000256" key="5">
    <source>
        <dbReference type="SAM" id="Coils"/>
    </source>
</evidence>
<evidence type="ECO:0000259" key="8">
    <source>
        <dbReference type="PROSITE" id="PS50847"/>
    </source>
</evidence>
<evidence type="ECO:0000256" key="7">
    <source>
        <dbReference type="SAM" id="Phobius"/>
    </source>
</evidence>
<evidence type="ECO:0000256" key="4">
    <source>
        <dbReference type="ARBA" id="ARBA00023088"/>
    </source>
</evidence>
<dbReference type="NCBIfam" id="TIGR01167">
    <property type="entry name" value="LPXTG_anchor"/>
    <property type="match status" value="1"/>
</dbReference>
<feature type="transmembrane region" description="Helical" evidence="7">
    <location>
        <begin position="871"/>
        <end position="890"/>
    </location>
</feature>
<name>A0A0R2C6K9_9LACO</name>
<feature type="coiled-coil region" evidence="5">
    <location>
        <begin position="81"/>
        <end position="199"/>
    </location>
</feature>
<dbReference type="Gene3D" id="1.10.287.1490">
    <property type="match status" value="1"/>
</dbReference>
<dbReference type="PATRIC" id="fig|1423810.4.peg.1349"/>
<dbReference type="STRING" id="1423810.FD19_GL001313"/>
<dbReference type="PANTHER" id="PTHR23159">
    <property type="entry name" value="CENTROSOMAL PROTEIN 2"/>
    <property type="match status" value="1"/>
</dbReference>
<dbReference type="InterPro" id="IPR027607">
    <property type="entry name" value="Surf_Exclu_SEC10/PgrA"/>
</dbReference>
<dbReference type="AlphaFoldDB" id="A0A0R2C6K9"/>
<comment type="caution">
    <text evidence="9">The sequence shown here is derived from an EMBL/GenBank/DDBJ whole genome shotgun (WGS) entry which is preliminary data.</text>
</comment>
<accession>A0A0R2C6K9</accession>
<evidence type="ECO:0000313" key="9">
    <source>
        <dbReference type="EMBL" id="KRM87159.1"/>
    </source>
</evidence>
<sequence>MRDFSFFINLVKDNVDEITIFVVETILGDFWYYFVLMEGPIMKLSVKQAAVVGTAAVALVGTGWINQMHRVSADTAQTNQITVTQAQLEQAQANVNSATAAVTQAQVALQQAQAKVSSLTTQLADQQAEVAKLKATQDDQPAALEAAQAQLAQTQGALAAAKQTLTAAQNNQTSKQNTLAQAQTLLSQDQSAVAAAQKEVNNRQTALAADEKAQTNTTPVNATTLANAKQKLRQTQQQANQADQTAANKATIKKLADQSVASAQQEDVAAKAKLSKDQANLDAAQAKLNQVDQKIADANTTVSTAEKTLAAEEQKAEAQSSANVIVLPAGVDRTLFNRGLTNDQIEAILAPGFDLNAEFHHNEADEKVTTNLDSPEIERELSIFAASLLNPLCKQLNFNQWQVTDLSVKVAQDMADQYDQDKFDMGATGDHDLPAFAKVESENNILGISESGLPYSNIGGEPFTSLDAEKESLYYSLLSCIFNDEASQFGHTHNVLNWNTLLDGPSDQVTMYEGISHDHVGETSLHFVNFGLTNNDSRITASYPIPTVDTGLAEQITSQRQVVAQAKQAQIDASNARSTALAAQADASFAVQQDNVAVAKADSSLQQFVQMQTAAAEDLASAQKQQAAAQAAMQQAQTALDQLQAPAATDQSAVTQAQAALQTATAALATAKAKLSADQAAVDAAQRATDQAQTAVAAAIKVVQVATAAQSAAQQALVDVDNVGEALPDAEAKQTALANSLEDAKIALASTTVEAQAAQNKLDQAQTRLALMRVVDTTAQKVSPLVVKPGKSKQAPASNEQVQGNATTGANATATEREVHVTQVQHVGSAGVPIRTINKAGTIPVGSTKTIAKSTTVTHHQQQFPQTGDTASATLAMVGLALMSLLGIGMTKRRRV</sequence>
<keyword evidence="7" id="KW-1133">Transmembrane helix</keyword>
<dbReference type="Proteomes" id="UP000051789">
    <property type="component" value="Unassembled WGS sequence"/>
</dbReference>
<reference evidence="9 10" key="1">
    <citation type="journal article" date="2015" name="Genome Announc.">
        <title>Expanding the biotechnology potential of lactobacilli through comparative genomics of 213 strains and associated genera.</title>
        <authorList>
            <person name="Sun Z."/>
            <person name="Harris H.M."/>
            <person name="McCann A."/>
            <person name="Guo C."/>
            <person name="Argimon S."/>
            <person name="Zhang W."/>
            <person name="Yang X."/>
            <person name="Jeffery I.B."/>
            <person name="Cooney J.C."/>
            <person name="Kagawa T.F."/>
            <person name="Liu W."/>
            <person name="Song Y."/>
            <person name="Salvetti E."/>
            <person name="Wrobel A."/>
            <person name="Rasinkangas P."/>
            <person name="Parkhill J."/>
            <person name="Rea M.C."/>
            <person name="O'Sullivan O."/>
            <person name="Ritari J."/>
            <person name="Douillard F.P."/>
            <person name="Paul Ross R."/>
            <person name="Yang R."/>
            <person name="Briner A.E."/>
            <person name="Felis G.E."/>
            <person name="de Vos W.M."/>
            <person name="Barrangou R."/>
            <person name="Klaenhammer T.R."/>
            <person name="Caufield P.W."/>
            <person name="Cui Y."/>
            <person name="Zhang H."/>
            <person name="O'Toole P.W."/>
        </authorList>
    </citation>
    <scope>NUCLEOTIDE SEQUENCE [LARGE SCALE GENOMIC DNA]</scope>
    <source>
        <strain evidence="9 10">DSM 22698</strain>
    </source>
</reference>
<keyword evidence="1" id="KW-0134">Cell wall</keyword>
<dbReference type="InterPro" id="IPR019931">
    <property type="entry name" value="LPXTG_anchor"/>
</dbReference>
<keyword evidence="2" id="KW-0964">Secreted</keyword>
<feature type="region of interest" description="Disordered" evidence="6">
    <location>
        <begin position="788"/>
        <end position="807"/>
    </location>
</feature>
<dbReference type="NCBIfam" id="TIGR04320">
    <property type="entry name" value="Surf_Exclu_PgrA"/>
    <property type="match status" value="1"/>
</dbReference>
<evidence type="ECO:0000256" key="3">
    <source>
        <dbReference type="ARBA" id="ARBA00022729"/>
    </source>
</evidence>
<keyword evidence="5" id="KW-0175">Coiled coil</keyword>
<evidence type="ECO:0000313" key="10">
    <source>
        <dbReference type="Proteomes" id="UP000051789"/>
    </source>
</evidence>
<feature type="coiled-coil region" evidence="5">
    <location>
        <begin position="619"/>
        <end position="674"/>
    </location>
</feature>
<keyword evidence="10" id="KW-1185">Reference proteome</keyword>
<feature type="domain" description="Gram-positive cocci surface proteins LPxTG" evidence="8">
    <location>
        <begin position="864"/>
        <end position="896"/>
    </location>
</feature>
<feature type="coiled-coil region" evidence="5">
    <location>
        <begin position="274"/>
        <end position="315"/>
    </location>
</feature>
<evidence type="ECO:0000256" key="6">
    <source>
        <dbReference type="SAM" id="MobiDB-lite"/>
    </source>
</evidence>
<gene>
    <name evidence="9" type="ORF">FD19_GL001313</name>
</gene>
<keyword evidence="7" id="KW-0812">Transmembrane</keyword>
<protein>
    <recommendedName>
        <fullName evidence="8">Gram-positive cocci surface proteins LPxTG domain-containing protein</fullName>
    </recommendedName>
</protein>
<organism evidence="9 10">
    <name type="scientific">Lacticaseibacillus thailandensis DSM 22698 = JCM 13996</name>
    <dbReference type="NCBI Taxonomy" id="1423810"/>
    <lineage>
        <taxon>Bacteria</taxon>
        <taxon>Bacillati</taxon>
        <taxon>Bacillota</taxon>
        <taxon>Bacilli</taxon>
        <taxon>Lactobacillales</taxon>
        <taxon>Lactobacillaceae</taxon>
        <taxon>Lacticaseibacillus</taxon>
    </lineage>
</organism>
<evidence type="ECO:0000256" key="1">
    <source>
        <dbReference type="ARBA" id="ARBA00022512"/>
    </source>
</evidence>